<dbReference type="AlphaFoldDB" id="A0AAU8IC62"/>
<feature type="transmembrane region" description="Helical" evidence="1">
    <location>
        <begin position="83"/>
        <end position="100"/>
    </location>
</feature>
<keyword evidence="1" id="KW-0472">Membrane</keyword>
<proteinExistence type="predicted"/>
<keyword evidence="1" id="KW-1133">Transmembrane helix</keyword>
<feature type="transmembrane region" description="Helical" evidence="1">
    <location>
        <begin position="47"/>
        <end position="71"/>
    </location>
</feature>
<organism evidence="3">
    <name type="scientific">Sporolactobacillus sp. Y61</name>
    <dbReference type="NCBI Taxonomy" id="3160863"/>
    <lineage>
        <taxon>Bacteria</taxon>
        <taxon>Bacillati</taxon>
        <taxon>Bacillota</taxon>
        <taxon>Bacilli</taxon>
        <taxon>Bacillales</taxon>
        <taxon>Sporolactobacillaceae</taxon>
        <taxon>Sporolactobacillus</taxon>
    </lineage>
</organism>
<keyword evidence="1" id="KW-0812">Transmembrane</keyword>
<dbReference type="RefSeq" id="WP_353947667.1">
    <property type="nucleotide sequence ID" value="NZ_CP159510.1"/>
</dbReference>
<feature type="transmembrane region" description="Helical" evidence="1">
    <location>
        <begin position="216"/>
        <end position="236"/>
    </location>
</feature>
<feature type="transmembrane region" description="Helical" evidence="1">
    <location>
        <begin position="325"/>
        <end position="345"/>
    </location>
</feature>
<feature type="transmembrane region" description="Helical" evidence="1">
    <location>
        <begin position="6"/>
        <end position="26"/>
    </location>
</feature>
<dbReference type="NCBIfam" id="TIGR02871">
    <property type="entry name" value="spore_ylbJ"/>
    <property type="match status" value="1"/>
</dbReference>
<protein>
    <submittedName>
        <fullName evidence="3">Sporulation integral membrane protein YlbJ</fullName>
    </submittedName>
</protein>
<dbReference type="EMBL" id="CP159510">
    <property type="protein sequence ID" value="XCJ15957.1"/>
    <property type="molecule type" value="Genomic_DNA"/>
</dbReference>
<feature type="transmembrane region" description="Helical" evidence="1">
    <location>
        <begin position="365"/>
        <end position="388"/>
    </location>
</feature>
<feature type="transmembrane region" description="Helical" evidence="1">
    <location>
        <begin position="121"/>
        <end position="142"/>
    </location>
</feature>
<accession>A0AAU8IC62</accession>
<dbReference type="Pfam" id="PF07670">
    <property type="entry name" value="Gate"/>
    <property type="match status" value="1"/>
</dbReference>
<evidence type="ECO:0000313" key="3">
    <source>
        <dbReference type="EMBL" id="XCJ15957.1"/>
    </source>
</evidence>
<evidence type="ECO:0000259" key="2">
    <source>
        <dbReference type="Pfam" id="PF07670"/>
    </source>
</evidence>
<evidence type="ECO:0000256" key="1">
    <source>
        <dbReference type="SAM" id="Phobius"/>
    </source>
</evidence>
<feature type="transmembrane region" description="Helical" evidence="1">
    <location>
        <begin position="148"/>
        <end position="169"/>
    </location>
</feature>
<name>A0AAU8IC62_9BACL</name>
<reference evidence="3" key="1">
    <citation type="submission" date="2024-06" db="EMBL/GenBank/DDBJ databases">
        <authorList>
            <person name="Fan A."/>
            <person name="Zhang F.Y."/>
            <person name="Zhang L."/>
        </authorList>
    </citation>
    <scope>NUCLEOTIDE SEQUENCE</scope>
    <source>
        <strain evidence="3">Y61</strain>
    </source>
</reference>
<sequence length="397" mass="43456">MGRTRHATYFLGICSAGIALLMIIYPETAVRASFQGLQMWWENVFPALFPFFVLTELMIGFGVVTFAGVLLEPVMRPVFRVPGIGGFVFMMGLVSGYPAGARMTAQLYKEQKLTKSEAERLSSFTNFSNPLFLFSVTAVQFFHQASLGIVFALAHYFGNIGVGLIMRAYKPLPFQKKRTHSHFSLFARALRSMHSERMIRYEPLGKMLGDAVISSVRTLLVIGGFIMLFSMLYQLFRETGTVTWIGSITGPLFELAGLTPELGQALLPGIFEMTIGVHEVAVTGAPVLERVIVGSALLGFCGFSIQAQTVSILSQAGLSAKPFLIGRLIHAILSGIAAFLFYHMLHIGEKMTGPSAVPATAGTPVYSEIQLGPIMTASVLILFILILLKRMQSGRHQ</sequence>
<gene>
    <name evidence="3" type="primary">ylbJ</name>
    <name evidence="3" type="ORF">ABNN70_09560</name>
</gene>
<feature type="domain" description="Nucleoside transporter/FeoB GTPase Gate" evidence="2">
    <location>
        <begin position="43"/>
        <end position="140"/>
    </location>
</feature>
<dbReference type="InterPro" id="IPR011642">
    <property type="entry name" value="Gate_dom"/>
</dbReference>
<dbReference type="InterPro" id="IPR014226">
    <property type="entry name" value="Spore_IM_YlbJ"/>
</dbReference>